<evidence type="ECO:0000313" key="1">
    <source>
        <dbReference type="EMBL" id="VVO85683.1"/>
    </source>
</evidence>
<dbReference type="AlphaFoldDB" id="A0A5E7JRB1"/>
<name>A0A5E7JRB1_PSEFL</name>
<protein>
    <submittedName>
        <fullName evidence="1">Uncharacterized protein</fullName>
    </submittedName>
</protein>
<gene>
    <name evidence="1" type="ORF">PS870_02042</name>
</gene>
<dbReference type="EMBL" id="CABVIK010000005">
    <property type="protein sequence ID" value="VVO85683.1"/>
    <property type="molecule type" value="Genomic_DNA"/>
</dbReference>
<evidence type="ECO:0000313" key="2">
    <source>
        <dbReference type="Proteomes" id="UP000349468"/>
    </source>
</evidence>
<sequence>MRRLLCNAIYWLIEPLLDRLDQRKALQRLEWEELTSEKQD</sequence>
<reference evidence="1 2" key="1">
    <citation type="submission" date="2019-09" db="EMBL/GenBank/DDBJ databases">
        <authorList>
            <person name="Chandra G."/>
            <person name="Truman W A."/>
        </authorList>
    </citation>
    <scope>NUCLEOTIDE SEQUENCE [LARGE SCALE GENOMIC DNA]</scope>
    <source>
        <strain evidence="1">PS870</strain>
    </source>
</reference>
<accession>A0A5E7JRB1</accession>
<dbReference type="Proteomes" id="UP000349468">
    <property type="component" value="Unassembled WGS sequence"/>
</dbReference>
<organism evidence="1 2">
    <name type="scientific">Pseudomonas fluorescens</name>
    <dbReference type="NCBI Taxonomy" id="294"/>
    <lineage>
        <taxon>Bacteria</taxon>
        <taxon>Pseudomonadati</taxon>
        <taxon>Pseudomonadota</taxon>
        <taxon>Gammaproteobacteria</taxon>
        <taxon>Pseudomonadales</taxon>
        <taxon>Pseudomonadaceae</taxon>
        <taxon>Pseudomonas</taxon>
    </lineage>
</organism>
<proteinExistence type="predicted"/>
<dbReference type="RefSeq" id="WP_263596533.1">
    <property type="nucleotide sequence ID" value="NZ_CABVIK010000005.1"/>
</dbReference>